<accession>A0A5B7FT39</accession>
<feature type="region of interest" description="Disordered" evidence="1">
    <location>
        <begin position="45"/>
        <end position="66"/>
    </location>
</feature>
<name>A0A5B7FT39_PORTR</name>
<gene>
    <name evidence="2" type="ORF">E2C01_044430</name>
</gene>
<organism evidence="2 3">
    <name type="scientific">Portunus trituberculatus</name>
    <name type="common">Swimming crab</name>
    <name type="synonym">Neptunus trituberculatus</name>
    <dbReference type="NCBI Taxonomy" id="210409"/>
    <lineage>
        <taxon>Eukaryota</taxon>
        <taxon>Metazoa</taxon>
        <taxon>Ecdysozoa</taxon>
        <taxon>Arthropoda</taxon>
        <taxon>Crustacea</taxon>
        <taxon>Multicrustacea</taxon>
        <taxon>Malacostraca</taxon>
        <taxon>Eumalacostraca</taxon>
        <taxon>Eucarida</taxon>
        <taxon>Decapoda</taxon>
        <taxon>Pleocyemata</taxon>
        <taxon>Brachyura</taxon>
        <taxon>Eubrachyura</taxon>
        <taxon>Portunoidea</taxon>
        <taxon>Portunidae</taxon>
        <taxon>Portuninae</taxon>
        <taxon>Portunus</taxon>
    </lineage>
</organism>
<proteinExistence type="predicted"/>
<evidence type="ECO:0000313" key="2">
    <source>
        <dbReference type="EMBL" id="MPC50601.1"/>
    </source>
</evidence>
<feature type="compositionally biased region" description="Basic and acidic residues" evidence="1">
    <location>
        <begin position="53"/>
        <end position="66"/>
    </location>
</feature>
<comment type="caution">
    <text evidence="2">The sequence shown here is derived from an EMBL/GenBank/DDBJ whole genome shotgun (WGS) entry which is preliminary data.</text>
</comment>
<sequence>MRLNSRGWSEARKTGTVVLGKLSRDWCKKYEINLPQMTSTYGINTVQASDARNGSESKTKESKVRS</sequence>
<evidence type="ECO:0000313" key="3">
    <source>
        <dbReference type="Proteomes" id="UP000324222"/>
    </source>
</evidence>
<dbReference type="EMBL" id="VSRR010009614">
    <property type="protein sequence ID" value="MPC50601.1"/>
    <property type="molecule type" value="Genomic_DNA"/>
</dbReference>
<reference evidence="2 3" key="1">
    <citation type="submission" date="2019-05" db="EMBL/GenBank/DDBJ databases">
        <title>Another draft genome of Portunus trituberculatus and its Hox gene families provides insights of decapod evolution.</title>
        <authorList>
            <person name="Jeong J.-H."/>
            <person name="Song I."/>
            <person name="Kim S."/>
            <person name="Choi T."/>
            <person name="Kim D."/>
            <person name="Ryu S."/>
            <person name="Kim W."/>
        </authorList>
    </citation>
    <scope>NUCLEOTIDE SEQUENCE [LARGE SCALE GENOMIC DNA]</scope>
    <source>
        <tissue evidence="2">Muscle</tissue>
    </source>
</reference>
<keyword evidence="3" id="KW-1185">Reference proteome</keyword>
<evidence type="ECO:0000256" key="1">
    <source>
        <dbReference type="SAM" id="MobiDB-lite"/>
    </source>
</evidence>
<dbReference type="AlphaFoldDB" id="A0A5B7FT39"/>
<dbReference type="Proteomes" id="UP000324222">
    <property type="component" value="Unassembled WGS sequence"/>
</dbReference>
<protein>
    <submittedName>
        <fullName evidence="2">Uncharacterized protein</fullName>
    </submittedName>
</protein>